<evidence type="ECO:0000313" key="2">
    <source>
        <dbReference type="Proteomes" id="UP001528920"/>
    </source>
</evidence>
<gene>
    <name evidence="1" type="ORF">L3049_18975</name>
</gene>
<protein>
    <submittedName>
        <fullName evidence="1">Uncharacterized protein</fullName>
    </submittedName>
</protein>
<evidence type="ECO:0000313" key="1">
    <source>
        <dbReference type="EMBL" id="MDE5420079.1"/>
    </source>
</evidence>
<sequence length="296" mass="35228">MKLENKINTEEYQELHFYSGNQTYEVVELISKENLAKYVQFDTIQDLLVLKSYFKSKDKNNNTYETLKITADGKIQVFDDTDKILKDGTMWNRKYYRNWLNNGDKTKQKYLNPLTGEEKKNPKKWLAKFIKMYNEASVVYESSWSYYMKIDGLWYKFEQNLEVNSGKFEKQYPIKYDDARMIELKDQCPSFGIAPEKRDSSLMKEMKYESTFFEKSSRGKAFNFSAGWWYLDFYMQGGDTLKIKRYASYRNPALKVYKIPKEHGGRDDVLFIVQEPSEMLKEQVGGMYVIRPKNIK</sequence>
<organism evidence="1 2">
    <name type="scientific">Paralabilibaculum antarcticum</name>
    <dbReference type="NCBI Taxonomy" id="2912572"/>
    <lineage>
        <taxon>Bacteria</taxon>
        <taxon>Pseudomonadati</taxon>
        <taxon>Bacteroidota</taxon>
        <taxon>Bacteroidia</taxon>
        <taxon>Marinilabiliales</taxon>
        <taxon>Marinifilaceae</taxon>
        <taxon>Paralabilibaculum</taxon>
    </lineage>
</organism>
<dbReference type="RefSeq" id="WP_275111410.1">
    <property type="nucleotide sequence ID" value="NZ_JAKJSC010000007.1"/>
</dbReference>
<dbReference type="Proteomes" id="UP001528920">
    <property type="component" value="Unassembled WGS sequence"/>
</dbReference>
<proteinExistence type="predicted"/>
<dbReference type="EMBL" id="JAKJSC010000007">
    <property type="protein sequence ID" value="MDE5420079.1"/>
    <property type="molecule type" value="Genomic_DNA"/>
</dbReference>
<comment type="caution">
    <text evidence="1">The sequence shown here is derived from an EMBL/GenBank/DDBJ whole genome shotgun (WGS) entry which is preliminary data.</text>
</comment>
<accession>A0ABT5VXD0</accession>
<name>A0ABT5VXD0_9BACT</name>
<reference evidence="1 2" key="1">
    <citation type="submission" date="2022-01" db="EMBL/GenBank/DDBJ databases">
        <title>Labilibaculum sp. nov, a marine bacterium isolated from Antarctica.</title>
        <authorList>
            <person name="Dai W."/>
        </authorList>
    </citation>
    <scope>NUCLEOTIDE SEQUENCE [LARGE SCALE GENOMIC DNA]</scope>
    <source>
        <strain evidence="1 2">DW002</strain>
    </source>
</reference>
<keyword evidence="2" id="KW-1185">Reference proteome</keyword>